<dbReference type="OrthoDB" id="9756358at2759"/>
<dbReference type="InterPro" id="IPR023313">
    <property type="entry name" value="UBQ-conjugating_AS"/>
</dbReference>
<dbReference type="InterPro" id="IPR000608">
    <property type="entry name" value="UBC"/>
</dbReference>
<evidence type="ECO:0000256" key="3">
    <source>
        <dbReference type="ARBA" id="ARBA00043952"/>
    </source>
</evidence>
<dbReference type="Gene3D" id="3.10.110.10">
    <property type="entry name" value="Ubiquitin Conjugating Enzyme"/>
    <property type="match status" value="1"/>
</dbReference>
<dbReference type="AlphaFoldDB" id="A0A6J2MLU0"/>
<dbReference type="KEGG" id="pdic:114505198"/>
<evidence type="ECO:0000259" key="6">
    <source>
        <dbReference type="PROSITE" id="PS50127"/>
    </source>
</evidence>
<keyword evidence="5" id="KW-0547">Nucleotide-binding</keyword>
<dbReference type="InParanoid" id="A0A6J2MLU0"/>
<evidence type="ECO:0000256" key="1">
    <source>
        <dbReference type="ARBA" id="ARBA00022679"/>
    </source>
</evidence>
<dbReference type="GO" id="GO:0016740">
    <property type="term" value="F:transferase activity"/>
    <property type="evidence" value="ECO:0007669"/>
    <property type="project" value="UniProtKB-KW"/>
</dbReference>
<sequence>MDTSTALKRLQKELMDITTDPAPMCSAGPVDNDMFTWKGAIMGPPNSPYEGGVFSLNIQFPCDYPFHPPWVYFTTRIYHPNIDRRGRICLDILKSQWSPALTISKLLLSICSMLCDPNPDDALVPSIARMYLRDRGTYNAMARAWTKRYAM</sequence>
<feature type="domain" description="UBC core" evidence="6">
    <location>
        <begin position="5"/>
        <end position="151"/>
    </location>
</feature>
<keyword evidence="2 5" id="KW-0833">Ubl conjugation pathway</keyword>
<reference evidence="8" key="1">
    <citation type="submission" date="2025-08" db="UniProtKB">
        <authorList>
            <consortium name="RefSeq"/>
        </authorList>
    </citation>
    <scope>IDENTIFICATION</scope>
    <source>
        <tissue evidence="8">Muscle</tissue>
    </source>
</reference>
<dbReference type="PROSITE" id="PS00183">
    <property type="entry name" value="UBC_1"/>
    <property type="match status" value="1"/>
</dbReference>
<evidence type="ECO:0000256" key="4">
    <source>
        <dbReference type="PROSITE-ProRule" id="PRU10133"/>
    </source>
</evidence>
<dbReference type="SMART" id="SM00212">
    <property type="entry name" value="UBCc"/>
    <property type="match status" value="1"/>
</dbReference>
<protein>
    <submittedName>
        <fullName evidence="8">Ubiquitin-conjugating enzyme E2 2-like</fullName>
    </submittedName>
</protein>
<dbReference type="GeneID" id="114505198"/>
<dbReference type="Proteomes" id="UP000504628">
    <property type="component" value="Chromosome X"/>
</dbReference>
<evidence type="ECO:0000256" key="2">
    <source>
        <dbReference type="ARBA" id="ARBA00022786"/>
    </source>
</evidence>
<dbReference type="Pfam" id="PF00179">
    <property type="entry name" value="UQ_con"/>
    <property type="match status" value="1"/>
</dbReference>
<evidence type="ECO:0000313" key="7">
    <source>
        <dbReference type="Proteomes" id="UP000504628"/>
    </source>
</evidence>
<organism evidence="7 8">
    <name type="scientific">Phyllostomus discolor</name>
    <name type="common">pale spear-nosed bat</name>
    <dbReference type="NCBI Taxonomy" id="89673"/>
    <lineage>
        <taxon>Eukaryota</taxon>
        <taxon>Metazoa</taxon>
        <taxon>Chordata</taxon>
        <taxon>Craniata</taxon>
        <taxon>Vertebrata</taxon>
        <taxon>Euteleostomi</taxon>
        <taxon>Mammalia</taxon>
        <taxon>Eutheria</taxon>
        <taxon>Laurasiatheria</taxon>
        <taxon>Chiroptera</taxon>
        <taxon>Yangochiroptera</taxon>
        <taxon>Phyllostomidae</taxon>
        <taxon>Phyllostominae</taxon>
        <taxon>Phyllostomus</taxon>
    </lineage>
</organism>
<keyword evidence="1" id="KW-0808">Transferase</keyword>
<dbReference type="PANTHER" id="PTHR24068">
    <property type="entry name" value="UBIQUITIN-CONJUGATING ENZYME E2"/>
    <property type="match status" value="1"/>
</dbReference>
<comment type="similarity">
    <text evidence="5">Belongs to the ubiquitin-conjugating enzyme family.</text>
</comment>
<gene>
    <name evidence="8" type="primary">LOC114505198</name>
</gene>
<evidence type="ECO:0000256" key="5">
    <source>
        <dbReference type="RuleBase" id="RU362109"/>
    </source>
</evidence>
<dbReference type="GO" id="GO:0005524">
    <property type="term" value="F:ATP binding"/>
    <property type="evidence" value="ECO:0007669"/>
    <property type="project" value="UniProtKB-UniRule"/>
</dbReference>
<dbReference type="InterPro" id="IPR016135">
    <property type="entry name" value="UBQ-conjugating_enzyme/RWD"/>
</dbReference>
<name>A0A6J2MLU0_9CHIR</name>
<keyword evidence="7" id="KW-1185">Reference proteome</keyword>
<proteinExistence type="inferred from homology"/>
<dbReference type="RefSeq" id="XP_028378888.1">
    <property type="nucleotide sequence ID" value="XM_028523087.1"/>
</dbReference>
<accession>A0A6J2MLU0</accession>
<feature type="active site" description="Glycyl thioester intermediate" evidence="4">
    <location>
        <position position="89"/>
    </location>
</feature>
<dbReference type="PROSITE" id="PS50127">
    <property type="entry name" value="UBC_2"/>
    <property type="match status" value="1"/>
</dbReference>
<dbReference type="FunFam" id="3.10.110.10:FF:000002">
    <property type="entry name" value="Ubiquitin-conjugating enzyme E2 D3"/>
    <property type="match status" value="1"/>
</dbReference>
<comment type="pathway">
    <text evidence="3">Protein modification.</text>
</comment>
<dbReference type="SUPFAM" id="SSF54495">
    <property type="entry name" value="UBC-like"/>
    <property type="match status" value="1"/>
</dbReference>
<evidence type="ECO:0000313" key="8">
    <source>
        <dbReference type="RefSeq" id="XP_028378888.1"/>
    </source>
</evidence>
<keyword evidence="5" id="KW-0067">ATP-binding</keyword>